<dbReference type="InParanoid" id="A0A0D0CQW5"/>
<reference evidence="2 3" key="1">
    <citation type="submission" date="2014-04" db="EMBL/GenBank/DDBJ databases">
        <authorList>
            <consortium name="DOE Joint Genome Institute"/>
            <person name="Kuo A."/>
            <person name="Kohler A."/>
            <person name="Jargeat P."/>
            <person name="Nagy L.G."/>
            <person name="Floudas D."/>
            <person name="Copeland A."/>
            <person name="Barry K.W."/>
            <person name="Cichocki N."/>
            <person name="Veneault-Fourrey C."/>
            <person name="LaButti K."/>
            <person name="Lindquist E.A."/>
            <person name="Lipzen A."/>
            <person name="Lundell T."/>
            <person name="Morin E."/>
            <person name="Murat C."/>
            <person name="Sun H."/>
            <person name="Tunlid A."/>
            <person name="Henrissat B."/>
            <person name="Grigoriev I.V."/>
            <person name="Hibbett D.S."/>
            <person name="Martin F."/>
            <person name="Nordberg H.P."/>
            <person name="Cantor M.N."/>
            <person name="Hua S.X."/>
        </authorList>
    </citation>
    <scope>NUCLEOTIDE SEQUENCE [LARGE SCALE GENOMIC DNA]</scope>
    <source>
        <strain evidence="2 3">Ve08.2h10</strain>
    </source>
</reference>
<sequence>MEWAPMSEAEDVPPEMQEEEEVDEEDNCMEVDNDREGADIDVVAESGKRVPATFSKEELTIMMNAKPWWMSSRGATRKKILETVYGDLYRLGTCKDLNNETWSSQVQANKTWFYNQC</sequence>
<feature type="region of interest" description="Disordered" evidence="1">
    <location>
        <begin position="1"/>
        <end position="27"/>
    </location>
</feature>
<protein>
    <submittedName>
        <fullName evidence="2">Uncharacterized protein</fullName>
    </submittedName>
</protein>
<dbReference type="HOGENOM" id="CLU_139892_0_0_1"/>
<keyword evidence="3" id="KW-1185">Reference proteome</keyword>
<evidence type="ECO:0000313" key="3">
    <source>
        <dbReference type="Proteomes" id="UP000054538"/>
    </source>
</evidence>
<accession>A0A0D0CQW5</accession>
<gene>
    <name evidence="2" type="ORF">PAXRUDRAFT_21110</name>
</gene>
<dbReference type="EMBL" id="KN829994">
    <property type="protein sequence ID" value="KIK73211.1"/>
    <property type="molecule type" value="Genomic_DNA"/>
</dbReference>
<dbReference type="AlphaFoldDB" id="A0A0D0CQW5"/>
<evidence type="ECO:0000256" key="1">
    <source>
        <dbReference type="SAM" id="MobiDB-lite"/>
    </source>
</evidence>
<dbReference type="Proteomes" id="UP000054538">
    <property type="component" value="Unassembled WGS sequence"/>
</dbReference>
<reference evidence="3" key="2">
    <citation type="submission" date="2015-01" db="EMBL/GenBank/DDBJ databases">
        <title>Evolutionary Origins and Diversification of the Mycorrhizal Mutualists.</title>
        <authorList>
            <consortium name="DOE Joint Genome Institute"/>
            <consortium name="Mycorrhizal Genomics Consortium"/>
            <person name="Kohler A."/>
            <person name="Kuo A."/>
            <person name="Nagy L.G."/>
            <person name="Floudas D."/>
            <person name="Copeland A."/>
            <person name="Barry K.W."/>
            <person name="Cichocki N."/>
            <person name="Veneault-Fourrey C."/>
            <person name="LaButti K."/>
            <person name="Lindquist E.A."/>
            <person name="Lipzen A."/>
            <person name="Lundell T."/>
            <person name="Morin E."/>
            <person name="Murat C."/>
            <person name="Riley R."/>
            <person name="Ohm R."/>
            <person name="Sun H."/>
            <person name="Tunlid A."/>
            <person name="Henrissat B."/>
            <person name="Grigoriev I.V."/>
            <person name="Hibbett D.S."/>
            <person name="Martin F."/>
        </authorList>
    </citation>
    <scope>NUCLEOTIDE SEQUENCE [LARGE SCALE GENOMIC DNA]</scope>
    <source>
        <strain evidence="3">Ve08.2h10</strain>
    </source>
</reference>
<name>A0A0D0CQW5_9AGAM</name>
<organism evidence="2 3">
    <name type="scientific">Paxillus rubicundulus Ve08.2h10</name>
    <dbReference type="NCBI Taxonomy" id="930991"/>
    <lineage>
        <taxon>Eukaryota</taxon>
        <taxon>Fungi</taxon>
        <taxon>Dikarya</taxon>
        <taxon>Basidiomycota</taxon>
        <taxon>Agaricomycotina</taxon>
        <taxon>Agaricomycetes</taxon>
        <taxon>Agaricomycetidae</taxon>
        <taxon>Boletales</taxon>
        <taxon>Paxilineae</taxon>
        <taxon>Paxillaceae</taxon>
        <taxon>Paxillus</taxon>
    </lineage>
</organism>
<feature type="compositionally biased region" description="Acidic residues" evidence="1">
    <location>
        <begin position="8"/>
        <end position="27"/>
    </location>
</feature>
<proteinExistence type="predicted"/>
<evidence type="ECO:0000313" key="2">
    <source>
        <dbReference type="EMBL" id="KIK73211.1"/>
    </source>
</evidence>